<accession>A0A0F1B1S4</accession>
<dbReference type="Gene3D" id="3.40.50.1000">
    <property type="entry name" value="HAD superfamily/HAD-like"/>
    <property type="match status" value="1"/>
</dbReference>
<dbReference type="PATRIC" id="fig|1619248.3.peg.979"/>
<dbReference type="InterPro" id="IPR023214">
    <property type="entry name" value="HAD_sf"/>
</dbReference>
<name>A0A0F1B1S4_9ENTR</name>
<keyword evidence="1" id="KW-0479">Metal-binding</keyword>
<evidence type="ECO:0000313" key="2">
    <source>
        <dbReference type="EMBL" id="KJN27923.1"/>
    </source>
</evidence>
<dbReference type="Gene3D" id="1.10.150.400">
    <property type="match status" value="1"/>
</dbReference>
<proteinExistence type="predicted"/>
<protein>
    <recommendedName>
        <fullName evidence="4">Haloacid dehalogenase</fullName>
    </recommendedName>
</protein>
<dbReference type="OrthoDB" id="9816564at2"/>
<reference evidence="2 3" key="1">
    <citation type="submission" date="2015-03" db="EMBL/GenBank/DDBJ databases">
        <authorList>
            <person name="McCorrison J."/>
            <person name="Sanka R."/>
            <person name="Adams M."/>
            <person name="Brinkac L."/>
            <person name="Nierman W."/>
            <person name="Sutton G."/>
            <person name="Nelson K."/>
            <person name="Kiedrowski L."/>
            <person name="Guerrero D."/>
            <person name="Bonomo R."/>
        </authorList>
    </citation>
    <scope>NUCLEOTIDE SEQUENCE [LARGE SCALE GENOMIC DNA]</scope>
    <source>
        <strain evidence="2 3">35699</strain>
    </source>
</reference>
<dbReference type="AlphaFoldDB" id="A0A0F1B1S4"/>
<dbReference type="InterPro" id="IPR036412">
    <property type="entry name" value="HAD-like_sf"/>
</dbReference>
<dbReference type="RefSeq" id="WP_045285392.1">
    <property type="nucleotide sequence ID" value="NZ_JZYX01000016.1"/>
</dbReference>
<gene>
    <name evidence="2" type="ORF">SS37_09550</name>
</gene>
<dbReference type="EMBL" id="JZYX01000016">
    <property type="protein sequence ID" value="KJN27923.1"/>
    <property type="molecule type" value="Genomic_DNA"/>
</dbReference>
<evidence type="ECO:0008006" key="4">
    <source>
        <dbReference type="Google" id="ProtNLM"/>
    </source>
</evidence>
<evidence type="ECO:0000256" key="1">
    <source>
        <dbReference type="ARBA" id="ARBA00022723"/>
    </source>
</evidence>
<dbReference type="Proteomes" id="UP000033352">
    <property type="component" value="Unassembled WGS sequence"/>
</dbReference>
<comment type="caution">
    <text evidence="2">The sequence shown here is derived from an EMBL/GenBank/DDBJ whole genome shotgun (WGS) entry which is preliminary data.</text>
</comment>
<organism evidence="2 3">
    <name type="scientific">Enterobacter sichuanensis</name>
    <dbReference type="NCBI Taxonomy" id="2071710"/>
    <lineage>
        <taxon>Bacteria</taxon>
        <taxon>Pseudomonadati</taxon>
        <taxon>Pseudomonadota</taxon>
        <taxon>Gammaproteobacteria</taxon>
        <taxon>Enterobacterales</taxon>
        <taxon>Enterobacteriaceae</taxon>
        <taxon>Enterobacter</taxon>
        <taxon>Enterobacter cloacae complex</taxon>
    </lineage>
</organism>
<dbReference type="GO" id="GO:0046872">
    <property type="term" value="F:metal ion binding"/>
    <property type="evidence" value="ECO:0007669"/>
    <property type="project" value="UniProtKB-KW"/>
</dbReference>
<dbReference type="SUPFAM" id="SSF56784">
    <property type="entry name" value="HAD-like"/>
    <property type="match status" value="1"/>
</dbReference>
<evidence type="ECO:0000313" key="3">
    <source>
        <dbReference type="Proteomes" id="UP000033352"/>
    </source>
</evidence>
<sequence>MKAEYTSLTKLYEYIADTNARVISFDCFDTLFWRKTASPIDVFTVIDPSIDIVSRVQAEQRARAKKMLNCGHSEVNLAEIYKQLFPLDNPIILDEYIQKEIAAEIKHGFLHAPTINILKLAKEKKYKTIIVSDTYFNKTQLRHIITSLSPEVSDLIDDIYCSSEHGVGKTTGLWGKVLNKEKIPAAQLIHIGDNKAADFISPNKLGIEAIHFRHTHKEINKVFRQRESVATLIFPKLRKEAPVPNLWHGWFSENVDDDTSPQKLIGWSVLGPTLRSFAKKIFEDYKKKNNTKVAFLMRDGFMPRSAFNILYPEIETHDLNISRLCSIRASFISKESVSDHLITLFNNIDDDIANQYVNDETLNLVSKHFGINQKEMMPLKKNINQGSYKISELIKIILSENYTQHIIYNSKQYRKKLIKHIINSTGIKAGDHLLLVDLGYEGTTQNLLQTILQEELSITISGCYMIVSYTPEWKNNRTGMVNPETFDCRTIKALTNHIAIYESLCSSHRNSTVDYTDEGIPVGEEPSISQKHLSLIREIQNEALYFIGSPATNLAYEAEYEITSSIIDLFRFIYFPTENEIRCFSNMKFDINLGSEQTSTLYNLSKHNYQMKKFGPSLLTDSNANINITNTPTELRYGGIEQSIALLSSYRYGLTWSLTDASYRKKMVDVLYINNTTVVTKKLTAMYTHEGCYSLYIPIVTAEIVMKLNDKYNGIELISVSRIKTNLVYKIYNDSQMQELTINNDWFIDGADVVKGIITGLTPTSILYFRPRNSRNDDVIHIVYRPIGDSCDAEIVNG</sequence>